<reference evidence="3 4" key="1">
    <citation type="submission" date="2019-11" db="EMBL/GenBank/DDBJ databases">
        <authorList>
            <person name="Zheng R.K."/>
            <person name="Sun C.M."/>
        </authorList>
    </citation>
    <scope>NUCLEOTIDE SEQUENCE [LARGE SCALE GENOMIC DNA]</scope>
    <source>
        <strain evidence="3 4">WC007</strain>
    </source>
</reference>
<dbReference type="RefSeq" id="WP_158863540.1">
    <property type="nucleotide sequence ID" value="NZ_CP046401.1"/>
</dbReference>
<evidence type="ECO:0000256" key="1">
    <source>
        <dbReference type="ARBA" id="ARBA00022679"/>
    </source>
</evidence>
<gene>
    <name evidence="3" type="ORF">GM418_04400</name>
</gene>
<sequence>MKLENQGAKPTGTIGKIIGRLMNKFHTSLYTSYLNTKDIPDNYRILDIGCGGGKFLNYLSQRSDGFILWGLDHSKEMIDLSGQLNREDLKKGRLKLLKGSVHKIDIANNSLDLVTAFETIQFWPDIDIALSEVFRILDKEGKFLIINRYPKKGTKWWKMANIKSEEDYKTKLENVGFCNVSIDLNFKNGWIITEGEK</sequence>
<evidence type="ECO:0000313" key="3">
    <source>
        <dbReference type="EMBL" id="QGY42923.1"/>
    </source>
</evidence>
<dbReference type="InterPro" id="IPR029063">
    <property type="entry name" value="SAM-dependent_MTases_sf"/>
</dbReference>
<dbReference type="InterPro" id="IPR013216">
    <property type="entry name" value="Methyltransf_11"/>
</dbReference>
<dbReference type="Pfam" id="PF08241">
    <property type="entry name" value="Methyltransf_11"/>
    <property type="match status" value="1"/>
</dbReference>
<dbReference type="SUPFAM" id="SSF53335">
    <property type="entry name" value="S-adenosyl-L-methionine-dependent methyltransferases"/>
    <property type="match status" value="1"/>
</dbReference>
<dbReference type="GO" id="GO:0008757">
    <property type="term" value="F:S-adenosylmethionine-dependent methyltransferase activity"/>
    <property type="evidence" value="ECO:0007669"/>
    <property type="project" value="InterPro"/>
</dbReference>
<organism evidence="3 4">
    <name type="scientific">Maribellus comscasis</name>
    <dbReference type="NCBI Taxonomy" id="2681766"/>
    <lineage>
        <taxon>Bacteria</taxon>
        <taxon>Pseudomonadati</taxon>
        <taxon>Bacteroidota</taxon>
        <taxon>Bacteroidia</taxon>
        <taxon>Marinilabiliales</taxon>
        <taxon>Prolixibacteraceae</taxon>
        <taxon>Maribellus</taxon>
    </lineage>
</organism>
<protein>
    <submittedName>
        <fullName evidence="3">Methyltransferase domain-containing protein</fullName>
    </submittedName>
</protein>
<keyword evidence="4" id="KW-1185">Reference proteome</keyword>
<dbReference type="EMBL" id="CP046401">
    <property type="protein sequence ID" value="QGY42923.1"/>
    <property type="molecule type" value="Genomic_DNA"/>
</dbReference>
<dbReference type="Proteomes" id="UP000428260">
    <property type="component" value="Chromosome"/>
</dbReference>
<dbReference type="Gene3D" id="3.40.50.150">
    <property type="entry name" value="Vaccinia Virus protein VP39"/>
    <property type="match status" value="1"/>
</dbReference>
<evidence type="ECO:0000313" key="4">
    <source>
        <dbReference type="Proteomes" id="UP000428260"/>
    </source>
</evidence>
<dbReference type="InterPro" id="IPR050447">
    <property type="entry name" value="Erg6_SMT_methyltransf"/>
</dbReference>
<dbReference type="KEGG" id="mcos:GM418_04400"/>
<keyword evidence="1 3" id="KW-0808">Transferase</keyword>
<dbReference type="AlphaFoldDB" id="A0A6I6JT93"/>
<keyword evidence="3" id="KW-0489">Methyltransferase</keyword>
<dbReference type="GO" id="GO:0032259">
    <property type="term" value="P:methylation"/>
    <property type="evidence" value="ECO:0007669"/>
    <property type="project" value="UniProtKB-KW"/>
</dbReference>
<proteinExistence type="predicted"/>
<dbReference type="PANTHER" id="PTHR44068">
    <property type="entry name" value="ZGC:194242"/>
    <property type="match status" value="1"/>
</dbReference>
<feature type="domain" description="Methyltransferase type 11" evidence="2">
    <location>
        <begin position="46"/>
        <end position="145"/>
    </location>
</feature>
<evidence type="ECO:0000259" key="2">
    <source>
        <dbReference type="Pfam" id="PF08241"/>
    </source>
</evidence>
<accession>A0A6I6JT93</accession>
<dbReference type="PANTHER" id="PTHR44068:SF11">
    <property type="entry name" value="GERANYL DIPHOSPHATE 2-C-METHYLTRANSFERASE"/>
    <property type="match status" value="1"/>
</dbReference>
<dbReference type="CDD" id="cd02440">
    <property type="entry name" value="AdoMet_MTases"/>
    <property type="match status" value="1"/>
</dbReference>
<name>A0A6I6JT93_9BACT</name>